<organism evidence="1">
    <name type="scientific">Medioppia subpectinata</name>
    <dbReference type="NCBI Taxonomy" id="1979941"/>
    <lineage>
        <taxon>Eukaryota</taxon>
        <taxon>Metazoa</taxon>
        <taxon>Ecdysozoa</taxon>
        <taxon>Arthropoda</taxon>
        <taxon>Chelicerata</taxon>
        <taxon>Arachnida</taxon>
        <taxon>Acari</taxon>
        <taxon>Acariformes</taxon>
        <taxon>Sarcoptiformes</taxon>
        <taxon>Oribatida</taxon>
        <taxon>Brachypylina</taxon>
        <taxon>Oppioidea</taxon>
        <taxon>Oppiidae</taxon>
        <taxon>Medioppia</taxon>
    </lineage>
</organism>
<dbReference type="AlphaFoldDB" id="A0A7R9Q0M6"/>
<sequence>MHSLRQNGCNVVAMDCRRRSDVCVRFNEIIGLFVDHYGFESVLVLICDLNSDVFSAIRSAKRKEVSVLLIYGNTSDQLLVSAVDRDVYRFDDVFGFNVKTTDSVVDNSWPAMDDSINEFCRQFDYKIGFNSRDYREVEYNNINDSQMSKSQLRSCVQHLRSFINDHMSDTCLEYEFICICHSIQSNHSMIESLRQNGCNVVAMDCRRRSDVSVRFNEIIGLFVDHYGFESVLVLICDLNSDVFSAIRSAKRKEVSVLLIYGNTSDQLLVSAVDRDVYRFDDVFGFNVKTTDSVVDNSWPVMDDSINEFCRQFDYKIGFNSRDYREVEYNNINDSQMSKSQLRGIDVVDHRLNAAMVEMEFADNPINNSLVMCGNSSTTHLRPLSPIEVQIDDKCKSVIIGLYTKANDNVLQLVRDFVKSWREPTLDESVVLSVNREKEFIGRSGRASLIVTAIDAKTNNKILNVAKKCFTSRVERIYWNQLRRSQKDRPKVCKEQCMSLVIGLWSRHNENVLNTIRQLVKSWHLIDFDVNHIVCVDRAKRFKGRDGKAALIVYTDSVNSLYTKANDNVLQLVRDFVKSWREPTLDESVILSVNREKEFIGRSGRASLIVTTIDAKTNNKILNVAKKCFTSRVERIYWNQLRRSQKDRPKVCKEQCMSLVIGLWSRSNDNVLNTIRQLVKSWHLIDFDVNHIVCVDRAKRFKGRDGKAALIVYTDSVDIIDVCDQNYIWIRILTEMRLYPILLQNGLAGNTEQWFITRPGLLYTNGTYIENNGLINDCLSRGSVANTLPFVLSACGYDVWLENLRGNYRYWSFNLDQYSSYDLTANIKYILDTTKSKTLGYIGFSLGNTIMFQLLASQPQYSLIIKPFISLASFVYLENIRSPLLRLTDVFEPLFRFILLRQKQSESEASVKNNPLLADIFASVCILIYFLIGGFDLENLDKVKLGAHFPDSLSSIVLAHVGQRIHFNTFNDDLLRSQLTVNPYADYVVPFNGWTHGDFLYANSVGRYIPILTGIRVNSSDLEHGFFQNSDNWLISSVGVLDGNGVYSEDNSIVNNCFDSDSVANTLPFVLSSCGYDVWLGNIRGNSSDPKPLARLGSLSPLIGRHKLPDCLHTFLTAAQR</sequence>
<dbReference type="Proteomes" id="UP000759131">
    <property type="component" value="Unassembled WGS sequence"/>
</dbReference>
<accession>A0A7R9Q0M6</accession>
<dbReference type="OrthoDB" id="9974421at2759"/>
<evidence type="ECO:0000313" key="1">
    <source>
        <dbReference type="EMBL" id="CAD7627822.1"/>
    </source>
</evidence>
<evidence type="ECO:0000313" key="2">
    <source>
        <dbReference type="Proteomes" id="UP000759131"/>
    </source>
</evidence>
<dbReference type="InterPro" id="IPR029058">
    <property type="entry name" value="AB_hydrolase_fold"/>
</dbReference>
<dbReference type="SUPFAM" id="SSF53474">
    <property type="entry name" value="alpha/beta-Hydrolases"/>
    <property type="match status" value="1"/>
</dbReference>
<reference evidence="1" key="1">
    <citation type="submission" date="2020-11" db="EMBL/GenBank/DDBJ databases">
        <authorList>
            <person name="Tran Van P."/>
        </authorList>
    </citation>
    <scope>NUCLEOTIDE SEQUENCE</scope>
</reference>
<dbReference type="Gene3D" id="3.40.50.1820">
    <property type="entry name" value="alpha/beta hydrolase"/>
    <property type="match status" value="2"/>
</dbReference>
<dbReference type="PANTHER" id="PTHR11005">
    <property type="entry name" value="LYSOSOMAL ACID LIPASE-RELATED"/>
    <property type="match status" value="1"/>
</dbReference>
<proteinExistence type="predicted"/>
<name>A0A7R9Q0M6_9ACAR</name>
<protein>
    <submittedName>
        <fullName evidence="1">Uncharacterized protein</fullName>
    </submittedName>
</protein>
<keyword evidence="2" id="KW-1185">Reference proteome</keyword>
<dbReference type="EMBL" id="CAJPIZ010005087">
    <property type="protein sequence ID" value="CAG2108252.1"/>
    <property type="molecule type" value="Genomic_DNA"/>
</dbReference>
<dbReference type="EMBL" id="OC859662">
    <property type="protein sequence ID" value="CAD7627822.1"/>
    <property type="molecule type" value="Genomic_DNA"/>
</dbReference>
<gene>
    <name evidence="1" type="ORF">OSB1V03_LOCUS8247</name>
</gene>